<dbReference type="AlphaFoldDB" id="A0AAV4LF77"/>
<dbReference type="PANTHER" id="PTHR42855">
    <property type="entry name" value="ABC TRANSPORTER ATP-BINDING SUBUNIT"/>
    <property type="match status" value="1"/>
</dbReference>
<accession>A0AAV4LF77</accession>
<dbReference type="InterPro" id="IPR037118">
    <property type="entry name" value="Val-tRNA_synth_C_sf"/>
</dbReference>
<dbReference type="PROSITE" id="PS00211">
    <property type="entry name" value="ABC_TRANSPORTER_1"/>
    <property type="match status" value="2"/>
</dbReference>
<keyword evidence="4" id="KW-0175">Coiled coil</keyword>
<evidence type="ECO:0000256" key="2">
    <source>
        <dbReference type="ARBA" id="ARBA00022741"/>
    </source>
</evidence>
<name>A0AAV4LF77_9BACL</name>
<evidence type="ECO:0000256" key="4">
    <source>
        <dbReference type="SAM" id="Coils"/>
    </source>
</evidence>
<evidence type="ECO:0000256" key="3">
    <source>
        <dbReference type="ARBA" id="ARBA00022840"/>
    </source>
</evidence>
<dbReference type="Gene3D" id="3.40.50.300">
    <property type="entry name" value="P-loop containing nucleotide triphosphate hydrolases"/>
    <property type="match status" value="2"/>
</dbReference>
<dbReference type="Pfam" id="PF00005">
    <property type="entry name" value="ABC_tran"/>
    <property type="match status" value="2"/>
</dbReference>
<dbReference type="FunFam" id="3.40.50.300:FF:000309">
    <property type="entry name" value="ABC transporter ATP-binding protein"/>
    <property type="match status" value="1"/>
</dbReference>
<comment type="caution">
    <text evidence="7">The sequence shown here is derived from an EMBL/GenBank/DDBJ whole genome shotgun (WGS) entry which is preliminary data.</text>
</comment>
<proteinExistence type="predicted"/>
<dbReference type="InterPro" id="IPR003593">
    <property type="entry name" value="AAA+_ATPase"/>
</dbReference>
<dbReference type="PANTHER" id="PTHR42855:SF2">
    <property type="entry name" value="DRUG RESISTANCE ABC TRANSPORTER,ATP-BINDING PROTEIN"/>
    <property type="match status" value="1"/>
</dbReference>
<dbReference type="InterPro" id="IPR032524">
    <property type="entry name" value="ABC_tran_C"/>
</dbReference>
<dbReference type="FunFam" id="3.40.50.300:FF:000011">
    <property type="entry name" value="Putative ABC transporter ATP-binding component"/>
    <property type="match status" value="1"/>
</dbReference>
<evidence type="ECO:0000256" key="5">
    <source>
        <dbReference type="SAM" id="MobiDB-lite"/>
    </source>
</evidence>
<dbReference type="InterPro" id="IPR027417">
    <property type="entry name" value="P-loop_NTPase"/>
</dbReference>
<dbReference type="CDD" id="cd03221">
    <property type="entry name" value="ABCF_EF-3"/>
    <property type="match status" value="2"/>
</dbReference>
<gene>
    <name evidence="7" type="ORF">DNHGIG_18670</name>
</gene>
<evidence type="ECO:0000256" key="1">
    <source>
        <dbReference type="ARBA" id="ARBA00022737"/>
    </source>
</evidence>
<dbReference type="Proteomes" id="UP001057291">
    <property type="component" value="Unassembled WGS sequence"/>
</dbReference>
<keyword evidence="2" id="KW-0547">Nucleotide-binding</keyword>
<keyword evidence="8" id="KW-1185">Reference proteome</keyword>
<dbReference type="InterPro" id="IPR051309">
    <property type="entry name" value="ABCF_ATPase"/>
</dbReference>
<evidence type="ECO:0000259" key="6">
    <source>
        <dbReference type="PROSITE" id="PS50893"/>
    </source>
</evidence>
<sequence length="645" mass="73426">MILVTASHIHKSYGTETILRDATLTVQERERVALVGPNGAGKSTLLKIIAGEIPPDEGDIHIAKEATVGYLAQHADVPSSRTVYEEMRSVYEDLFAIEKRMRELEEQMSRPEIYGNETKFTAMTEEYARLTQTFTDRNGYAVDAKVRSILHGLDFPEEMHNRTVQSLSGGQKTRLALGKLLLLQPSLLILDEPTNYLDMRTLTWLEEYLKTYPGALLLVSHDRYFLDTLTEVTYELEAGSTRRYTGNYSSYLEQKAAELEARIKRYEQQQAEIARIEDFIRRNIARATTSKRAQSRRKMLEKIERIERPVSNQDKAHFSFTINRPSGNDVLVIDGVAIGYGDKVLAKSIHLKIQRGERVALIGPNGTGKSTLLKAILGQVPPLEGTIKLGTHVTVGYYSQEQEDLNVSKTILNEVWDTFPQLDHTRIRTVLGNFLFSGDEVQKPISVLSGGERARVALAKLMLLEANFMLLDEPTNHLDLLSKEVLEVALDEYPGTLLFISHDRYFLNRIATRIVELGPDGLTSYLGNYDDYIEKKQELEEAASLQPQDSAANKENGESADDRERKRQEERIAKREAKKRAERIRAIEEEIHRLEEHIQALERDLCNPDIFSDPERAREINNEYESVKERVGTLYDEWEKLLGEG</sequence>
<feature type="domain" description="ABC transporter" evidence="6">
    <location>
        <begin position="4"/>
        <end position="263"/>
    </location>
</feature>
<dbReference type="Pfam" id="PF16326">
    <property type="entry name" value="ABC_tran_CTD"/>
    <property type="match status" value="1"/>
</dbReference>
<dbReference type="EMBL" id="BOQE01000001">
    <property type="protein sequence ID" value="GIM46318.1"/>
    <property type="molecule type" value="Genomic_DNA"/>
</dbReference>
<dbReference type="Gene3D" id="1.10.287.380">
    <property type="entry name" value="Valyl-tRNA synthetase, C-terminal domain"/>
    <property type="match status" value="1"/>
</dbReference>
<dbReference type="InterPro" id="IPR017871">
    <property type="entry name" value="ABC_transporter-like_CS"/>
</dbReference>
<dbReference type="GO" id="GO:0003677">
    <property type="term" value="F:DNA binding"/>
    <property type="evidence" value="ECO:0007669"/>
    <property type="project" value="InterPro"/>
</dbReference>
<dbReference type="GO" id="GO:0016887">
    <property type="term" value="F:ATP hydrolysis activity"/>
    <property type="evidence" value="ECO:0007669"/>
    <property type="project" value="InterPro"/>
</dbReference>
<keyword evidence="3 7" id="KW-0067">ATP-binding</keyword>
<dbReference type="RefSeq" id="WP_282199436.1">
    <property type="nucleotide sequence ID" value="NZ_BOQE01000001.1"/>
</dbReference>
<dbReference type="InterPro" id="IPR003439">
    <property type="entry name" value="ABC_transporter-like_ATP-bd"/>
</dbReference>
<dbReference type="InterPro" id="IPR032781">
    <property type="entry name" value="ABC_tran_Xtn"/>
</dbReference>
<feature type="region of interest" description="Disordered" evidence="5">
    <location>
        <begin position="540"/>
        <end position="574"/>
    </location>
</feature>
<dbReference type="SMART" id="SM00382">
    <property type="entry name" value="AAA"/>
    <property type="match status" value="2"/>
</dbReference>
<feature type="coiled-coil region" evidence="4">
    <location>
        <begin position="249"/>
        <end position="276"/>
    </location>
</feature>
<keyword evidence="1" id="KW-0677">Repeat</keyword>
<dbReference type="Pfam" id="PF12848">
    <property type="entry name" value="ABC_tran_Xtn"/>
    <property type="match status" value="1"/>
</dbReference>
<protein>
    <submittedName>
        <fullName evidence="7">Multidrug ABC transporter ATP-binding protein</fullName>
    </submittedName>
</protein>
<feature type="compositionally biased region" description="Basic and acidic residues" evidence="5">
    <location>
        <begin position="555"/>
        <end position="574"/>
    </location>
</feature>
<dbReference type="SUPFAM" id="SSF52540">
    <property type="entry name" value="P-loop containing nucleoside triphosphate hydrolases"/>
    <property type="match status" value="2"/>
</dbReference>
<reference evidence="7" key="1">
    <citation type="journal article" date="2023" name="Int. J. Syst. Evol. Microbiol.">
        <title>Collibacillus ludicampi gen. nov., sp. nov., a new soil bacterium of the family Alicyclobacillaceae.</title>
        <authorList>
            <person name="Jojima T."/>
            <person name="Ioku Y."/>
            <person name="Fukuta Y."/>
            <person name="Shirasaka N."/>
            <person name="Matsumura Y."/>
            <person name="Mori M."/>
        </authorList>
    </citation>
    <scope>NUCLEOTIDE SEQUENCE</scope>
    <source>
        <strain evidence="7">TP075</strain>
    </source>
</reference>
<feature type="domain" description="ABC transporter" evidence="6">
    <location>
        <begin position="331"/>
        <end position="545"/>
    </location>
</feature>
<organism evidence="7 8">
    <name type="scientific">Collibacillus ludicampi</name>
    <dbReference type="NCBI Taxonomy" id="2771369"/>
    <lineage>
        <taxon>Bacteria</taxon>
        <taxon>Bacillati</taxon>
        <taxon>Bacillota</taxon>
        <taxon>Bacilli</taxon>
        <taxon>Bacillales</taxon>
        <taxon>Alicyclobacillaceae</taxon>
        <taxon>Collibacillus</taxon>
    </lineage>
</organism>
<evidence type="ECO:0000313" key="8">
    <source>
        <dbReference type="Proteomes" id="UP001057291"/>
    </source>
</evidence>
<dbReference type="PROSITE" id="PS50893">
    <property type="entry name" value="ABC_TRANSPORTER_2"/>
    <property type="match status" value="2"/>
</dbReference>
<evidence type="ECO:0000313" key="7">
    <source>
        <dbReference type="EMBL" id="GIM46318.1"/>
    </source>
</evidence>
<dbReference type="GO" id="GO:0005524">
    <property type="term" value="F:ATP binding"/>
    <property type="evidence" value="ECO:0007669"/>
    <property type="project" value="UniProtKB-KW"/>
</dbReference>